<keyword evidence="7 8" id="KW-0472">Membrane</keyword>
<evidence type="ECO:0008006" key="11">
    <source>
        <dbReference type="Google" id="ProtNLM"/>
    </source>
</evidence>
<accession>A0A1F6BG66</accession>
<dbReference type="PANTHER" id="PTHR33908:SF11">
    <property type="entry name" value="MEMBRANE PROTEIN"/>
    <property type="match status" value="1"/>
</dbReference>
<feature type="transmembrane region" description="Helical" evidence="8">
    <location>
        <begin position="137"/>
        <end position="154"/>
    </location>
</feature>
<feature type="transmembrane region" description="Helical" evidence="8">
    <location>
        <begin position="280"/>
        <end position="299"/>
    </location>
</feature>
<organism evidence="9 10">
    <name type="scientific">Candidatus Gottesmanbacteria bacterium RIFOXYB1_FULL_47_11</name>
    <dbReference type="NCBI Taxonomy" id="1798401"/>
    <lineage>
        <taxon>Bacteria</taxon>
        <taxon>Candidatus Gottesmaniibacteriota</taxon>
    </lineage>
</organism>
<evidence type="ECO:0000256" key="1">
    <source>
        <dbReference type="ARBA" id="ARBA00004651"/>
    </source>
</evidence>
<keyword evidence="6 8" id="KW-1133">Transmembrane helix</keyword>
<protein>
    <recommendedName>
        <fullName evidence="11">Glycosyltransferase RgtA/B/C/D-like domain-containing protein</fullName>
    </recommendedName>
</protein>
<feature type="transmembrane region" description="Helical" evidence="8">
    <location>
        <begin position="202"/>
        <end position="224"/>
    </location>
</feature>
<comment type="caution">
    <text evidence="9">The sequence shown here is derived from an EMBL/GenBank/DDBJ whole genome shotgun (WGS) entry which is preliminary data.</text>
</comment>
<evidence type="ECO:0000256" key="4">
    <source>
        <dbReference type="ARBA" id="ARBA00022679"/>
    </source>
</evidence>
<evidence type="ECO:0000256" key="2">
    <source>
        <dbReference type="ARBA" id="ARBA00022475"/>
    </source>
</evidence>
<evidence type="ECO:0000256" key="8">
    <source>
        <dbReference type="SAM" id="Phobius"/>
    </source>
</evidence>
<dbReference type="AlphaFoldDB" id="A0A1F6BG66"/>
<dbReference type="GO" id="GO:0005886">
    <property type="term" value="C:plasma membrane"/>
    <property type="evidence" value="ECO:0007669"/>
    <property type="project" value="UniProtKB-SubCell"/>
</dbReference>
<name>A0A1F6BG66_9BACT</name>
<keyword evidence="5 8" id="KW-0812">Transmembrane</keyword>
<feature type="transmembrane region" description="Helical" evidence="8">
    <location>
        <begin position="331"/>
        <end position="351"/>
    </location>
</feature>
<feature type="transmembrane region" description="Helical" evidence="8">
    <location>
        <begin position="112"/>
        <end position="131"/>
    </location>
</feature>
<feature type="transmembrane region" description="Helical" evidence="8">
    <location>
        <begin position="83"/>
        <end position="105"/>
    </location>
</feature>
<keyword evidence="4" id="KW-0808">Transferase</keyword>
<keyword evidence="3" id="KW-0328">Glycosyltransferase</keyword>
<keyword evidence="2" id="KW-1003">Cell membrane</keyword>
<feature type="transmembrane region" description="Helical" evidence="8">
    <location>
        <begin position="55"/>
        <end position="77"/>
    </location>
</feature>
<reference evidence="9 10" key="1">
    <citation type="journal article" date="2016" name="Nat. Commun.">
        <title>Thousands of microbial genomes shed light on interconnected biogeochemical processes in an aquifer system.</title>
        <authorList>
            <person name="Anantharaman K."/>
            <person name="Brown C.T."/>
            <person name="Hug L.A."/>
            <person name="Sharon I."/>
            <person name="Castelle C.J."/>
            <person name="Probst A.J."/>
            <person name="Thomas B.C."/>
            <person name="Singh A."/>
            <person name="Wilkins M.J."/>
            <person name="Karaoz U."/>
            <person name="Brodie E.L."/>
            <person name="Williams K.H."/>
            <person name="Hubbard S.S."/>
            <person name="Banfield J.F."/>
        </authorList>
    </citation>
    <scope>NUCLEOTIDE SEQUENCE [LARGE SCALE GENOMIC DNA]</scope>
</reference>
<evidence type="ECO:0000313" key="9">
    <source>
        <dbReference type="EMBL" id="OGG35924.1"/>
    </source>
</evidence>
<evidence type="ECO:0000256" key="3">
    <source>
        <dbReference type="ARBA" id="ARBA00022676"/>
    </source>
</evidence>
<gene>
    <name evidence="9" type="ORF">A2363_01645</name>
</gene>
<dbReference type="PANTHER" id="PTHR33908">
    <property type="entry name" value="MANNOSYLTRANSFERASE YKCB-RELATED"/>
    <property type="match status" value="1"/>
</dbReference>
<evidence type="ECO:0000256" key="6">
    <source>
        <dbReference type="ARBA" id="ARBA00022989"/>
    </source>
</evidence>
<comment type="subcellular location">
    <subcellularLocation>
        <location evidence="1">Cell membrane</location>
        <topology evidence="1">Multi-pass membrane protein</topology>
    </subcellularLocation>
</comment>
<evidence type="ECO:0000256" key="7">
    <source>
        <dbReference type="ARBA" id="ARBA00023136"/>
    </source>
</evidence>
<evidence type="ECO:0000313" key="10">
    <source>
        <dbReference type="Proteomes" id="UP000176186"/>
    </source>
</evidence>
<sequence length="495" mass="56296">MISKRLLSVLTLAVLALFLYYRYRMALLQHFDIDEYAYLHWASQMARGALPFTDFFFFMPPVFLWILVPLFTLLPALTLSPVYAARVLEWGIFVLLVGGAGLLFLRLRKSWLALLVPLILVFLPLPSIKFAEIRPDTLAMATAVCAMICLVEYLRRWKPMLGVISGVVYGCALLVSPKMLPAVLAGALVLSGAATFQKRFHVIVPPVLGLVSVGGIFVLWFFIVGGPAMVDSALYSIIRAPMETSTKLGVLWPIPAGFFFRPNTYFYGTGSEIGRITNHVLWGIGLVVFVWRTLTALLFRGKNKWQELLVSATFAAYGAFFFWTPMRHAQYFIPLAVWIAWYVADGIYAIWHLVHRTTVGTALFGALYIVGLGYLAYVNRFVYTTRHVLPITNTTNTVQTMWEKIPTTEYVFDLEGITLYYPDPYYACCTPFGQTQQYLSRPLPNLSETLARTHTKYVYQGESRRIKTLPLYDQAYIVKYFEPWEGHPELLVRKQ</sequence>
<dbReference type="GO" id="GO:0016763">
    <property type="term" value="F:pentosyltransferase activity"/>
    <property type="evidence" value="ECO:0007669"/>
    <property type="project" value="TreeGrafter"/>
</dbReference>
<dbReference type="EMBL" id="MFKE01000003">
    <property type="protein sequence ID" value="OGG35924.1"/>
    <property type="molecule type" value="Genomic_DNA"/>
</dbReference>
<feature type="transmembrane region" description="Helical" evidence="8">
    <location>
        <begin position="305"/>
        <end position="324"/>
    </location>
</feature>
<dbReference type="GO" id="GO:0009103">
    <property type="term" value="P:lipopolysaccharide biosynthetic process"/>
    <property type="evidence" value="ECO:0007669"/>
    <property type="project" value="UniProtKB-ARBA"/>
</dbReference>
<dbReference type="Proteomes" id="UP000176186">
    <property type="component" value="Unassembled WGS sequence"/>
</dbReference>
<feature type="transmembrane region" description="Helical" evidence="8">
    <location>
        <begin position="6"/>
        <end position="23"/>
    </location>
</feature>
<dbReference type="InterPro" id="IPR050297">
    <property type="entry name" value="LipidA_mod_glycosyltrf_83"/>
</dbReference>
<feature type="transmembrane region" description="Helical" evidence="8">
    <location>
        <begin position="166"/>
        <end position="190"/>
    </location>
</feature>
<feature type="transmembrane region" description="Helical" evidence="8">
    <location>
        <begin position="357"/>
        <end position="377"/>
    </location>
</feature>
<proteinExistence type="predicted"/>
<evidence type="ECO:0000256" key="5">
    <source>
        <dbReference type="ARBA" id="ARBA00022692"/>
    </source>
</evidence>